<dbReference type="EMBL" id="JANBOI010002907">
    <property type="protein sequence ID" value="KAJ1719408.1"/>
    <property type="molecule type" value="Genomic_DNA"/>
</dbReference>
<feature type="domain" description="Cytochrome b5 heme-binding" evidence="2">
    <location>
        <begin position="182"/>
        <end position="243"/>
    </location>
</feature>
<evidence type="ECO:0000259" key="2">
    <source>
        <dbReference type="PROSITE" id="PS50255"/>
    </source>
</evidence>
<gene>
    <name evidence="3" type="ORF">LPJ61_006312</name>
</gene>
<accession>A0A9W7XVX5</accession>
<proteinExistence type="predicted"/>
<feature type="transmembrane region" description="Helical" evidence="1">
    <location>
        <begin position="156"/>
        <end position="178"/>
    </location>
</feature>
<dbReference type="OrthoDB" id="370884at2759"/>
<organism evidence="3 4">
    <name type="scientific">Coemansia biformis</name>
    <dbReference type="NCBI Taxonomy" id="1286918"/>
    <lineage>
        <taxon>Eukaryota</taxon>
        <taxon>Fungi</taxon>
        <taxon>Fungi incertae sedis</taxon>
        <taxon>Zoopagomycota</taxon>
        <taxon>Kickxellomycotina</taxon>
        <taxon>Kickxellomycetes</taxon>
        <taxon>Kickxellales</taxon>
        <taxon>Kickxellaceae</taxon>
        <taxon>Coemansia</taxon>
    </lineage>
</organism>
<evidence type="ECO:0000313" key="4">
    <source>
        <dbReference type="Proteomes" id="UP001143981"/>
    </source>
</evidence>
<dbReference type="Gene3D" id="3.10.120.10">
    <property type="entry name" value="Cytochrome b5-like heme/steroid binding domain"/>
    <property type="match status" value="1"/>
</dbReference>
<dbReference type="InterPro" id="IPR036400">
    <property type="entry name" value="Cyt_B5-like_heme/steroid_sf"/>
</dbReference>
<evidence type="ECO:0000313" key="3">
    <source>
        <dbReference type="EMBL" id="KAJ1719408.1"/>
    </source>
</evidence>
<keyword evidence="1" id="KW-1133">Transmembrane helix</keyword>
<keyword evidence="1" id="KW-0812">Transmembrane</keyword>
<comment type="caution">
    <text evidence="3">The sequence shown here is derived from an EMBL/GenBank/DDBJ whole genome shotgun (WGS) entry which is preliminary data.</text>
</comment>
<reference evidence="3" key="1">
    <citation type="submission" date="2022-07" db="EMBL/GenBank/DDBJ databases">
        <title>Phylogenomic reconstructions and comparative analyses of Kickxellomycotina fungi.</title>
        <authorList>
            <person name="Reynolds N.K."/>
            <person name="Stajich J.E."/>
            <person name="Barry K."/>
            <person name="Grigoriev I.V."/>
            <person name="Crous P."/>
            <person name="Smith M.E."/>
        </authorList>
    </citation>
    <scope>NUCLEOTIDE SEQUENCE</scope>
    <source>
        <strain evidence="3">BCRC 34381</strain>
    </source>
</reference>
<feature type="non-terminal residue" evidence="3">
    <location>
        <position position="429"/>
    </location>
</feature>
<dbReference type="SUPFAM" id="SSF55856">
    <property type="entry name" value="Cytochrome b5-like heme/steroid binding domain"/>
    <property type="match status" value="1"/>
</dbReference>
<name>A0A9W7XVX5_9FUNG</name>
<dbReference type="Pfam" id="PF00173">
    <property type="entry name" value="Cyt-b5"/>
    <property type="match status" value="1"/>
</dbReference>
<evidence type="ECO:0000256" key="1">
    <source>
        <dbReference type="SAM" id="Phobius"/>
    </source>
</evidence>
<keyword evidence="1" id="KW-0472">Membrane</keyword>
<keyword evidence="4" id="KW-1185">Reference proteome</keyword>
<protein>
    <recommendedName>
        <fullName evidence="2">Cytochrome b5 heme-binding domain-containing protein</fullName>
    </recommendedName>
</protein>
<dbReference type="PROSITE" id="PS50255">
    <property type="entry name" value="CYTOCHROME_B5_2"/>
    <property type="match status" value="1"/>
</dbReference>
<dbReference type="InterPro" id="IPR001199">
    <property type="entry name" value="Cyt_B5-like_heme/steroid-bd"/>
</dbReference>
<dbReference type="Proteomes" id="UP001143981">
    <property type="component" value="Unassembled WGS sequence"/>
</dbReference>
<dbReference type="AlphaFoldDB" id="A0A9W7XVX5"/>
<sequence length="429" mass="47927">MSNQRGYSHYSAHMDESGSTVGGFGSRNYAYQHDGAPGNPFSDQAIATHDGAPAYMPRMAGAQPAAVGAVDEKGGNMDSYAQKASAKAAAGGTGGEGNVIKGSHEHVEDLETTMSRRMWVAVTWMMTCCLPSPLLSVCGRMKRPDVRMAWREKVTICILIVFMWAILLFAIIGLGLILCPKEYVWTLDDVSGHDTPESSYVALRGTVYDVTDFMKQNHGTSAYTATQDLIGLYFSGNDINASFPIPARVACPQFVTEKSDPNYLFFYPVQGASDIDQNSQQMFQHTMNRDPTSKKLQDPSFFSKYALPALKNFKKGGVVWSFDWINSMYKDQSKYWRVINKEVFNLQPYFDAAKSGMNVNKKYNLFDSRLEGIMNQNGYGSADVTNDWNAIGWDPATRDSNYNCMKNLFYVGEVDDRHSMRCLFTNYML</sequence>